<feature type="domain" description="CdiI immunity protein" evidence="1">
    <location>
        <begin position="23"/>
        <end position="94"/>
    </location>
</feature>
<name>A0AAI8L3K3_9ACTN</name>
<dbReference type="AlphaFoldDB" id="A0AAI8L3K3"/>
<evidence type="ECO:0000259" key="1">
    <source>
        <dbReference type="Pfam" id="PF18593"/>
    </source>
</evidence>
<dbReference type="EMBL" id="CP032427">
    <property type="protein sequence ID" value="AYC40861.1"/>
    <property type="molecule type" value="Genomic_DNA"/>
</dbReference>
<protein>
    <recommendedName>
        <fullName evidence="1">CdiI immunity protein domain-containing protein</fullName>
    </recommendedName>
</protein>
<dbReference type="KEGG" id="sge:DWG14_05135"/>
<accession>A0AAI8L3K3</accession>
<gene>
    <name evidence="2" type="ORF">DWG14_05135</name>
</gene>
<dbReference type="Proteomes" id="UP000265765">
    <property type="component" value="Chromosome"/>
</dbReference>
<sequence length="208" mass="23184">MELGDDQRLQRFTEFEFGVPWVMGFFHQDWIYEGPTAADVVAKHLGEESDEEVLAVRHDAQVLLDHLSSRTLEVLWDAGSQYMPSFERIPGSEWTRTVVDLCAGELSGRADVRPLAGADIEDGFAHRDAVVAEIEQVGFLDAEVRGALVECARRCTPDLAFRVLLRAVVYAPDGSLALAQYQQMEALGSALHYGEFVVQSVRFLVEEP</sequence>
<proteinExistence type="predicted"/>
<evidence type="ECO:0000313" key="3">
    <source>
        <dbReference type="Proteomes" id="UP000265765"/>
    </source>
</evidence>
<evidence type="ECO:0000313" key="2">
    <source>
        <dbReference type="EMBL" id="AYC40861.1"/>
    </source>
</evidence>
<reference evidence="2 3" key="1">
    <citation type="submission" date="2018-09" db="EMBL/GenBank/DDBJ databases">
        <title>Production of Trimethoprim by Streptomyces sp. 3E-1.</title>
        <authorList>
            <person name="Kang H.J."/>
            <person name="Kim S.B."/>
        </authorList>
    </citation>
    <scope>NUCLEOTIDE SEQUENCE [LARGE SCALE GENOMIC DNA]</scope>
    <source>
        <strain evidence="2 3">3E-1</strain>
    </source>
</reference>
<dbReference type="InterPro" id="IPR041129">
    <property type="entry name" value="CdiI_2"/>
</dbReference>
<organism evidence="2 3">
    <name type="scientific">Streptomyces griseorubiginosus</name>
    <dbReference type="NCBI Taxonomy" id="67304"/>
    <lineage>
        <taxon>Bacteria</taxon>
        <taxon>Bacillati</taxon>
        <taxon>Actinomycetota</taxon>
        <taxon>Actinomycetes</taxon>
        <taxon>Kitasatosporales</taxon>
        <taxon>Streptomycetaceae</taxon>
        <taxon>Streptomyces</taxon>
    </lineage>
</organism>
<dbReference type="GeneID" id="91284003"/>
<dbReference type="RefSeq" id="WP_342781944.1">
    <property type="nucleotide sequence ID" value="NZ_CP032427.1"/>
</dbReference>
<dbReference type="Pfam" id="PF18593">
    <property type="entry name" value="CdiI_2"/>
    <property type="match status" value="1"/>
</dbReference>